<feature type="chain" id="PRO_5047484937" description="Hydrophobin" evidence="1">
    <location>
        <begin position="19"/>
        <end position="148"/>
    </location>
</feature>
<organism evidence="2 3">
    <name type="scientific">Oculimacula yallundae</name>
    <dbReference type="NCBI Taxonomy" id="86028"/>
    <lineage>
        <taxon>Eukaryota</taxon>
        <taxon>Fungi</taxon>
        <taxon>Dikarya</taxon>
        <taxon>Ascomycota</taxon>
        <taxon>Pezizomycotina</taxon>
        <taxon>Leotiomycetes</taxon>
        <taxon>Helotiales</taxon>
        <taxon>Ploettnerulaceae</taxon>
        <taxon>Oculimacula</taxon>
    </lineage>
</organism>
<dbReference type="EMBL" id="JAZHXI010000004">
    <property type="protein sequence ID" value="KAL2072238.1"/>
    <property type="molecule type" value="Genomic_DNA"/>
</dbReference>
<dbReference type="Proteomes" id="UP001595075">
    <property type="component" value="Unassembled WGS sequence"/>
</dbReference>
<evidence type="ECO:0000313" key="2">
    <source>
        <dbReference type="EMBL" id="KAL2072238.1"/>
    </source>
</evidence>
<protein>
    <recommendedName>
        <fullName evidence="4">Hydrophobin</fullName>
    </recommendedName>
</protein>
<keyword evidence="1" id="KW-0732">Signal</keyword>
<reference evidence="2 3" key="1">
    <citation type="journal article" date="2024" name="Commun. Biol.">
        <title>Comparative genomic analysis of thermophilic fungi reveals convergent evolutionary adaptations and gene losses.</title>
        <authorList>
            <person name="Steindorff A.S."/>
            <person name="Aguilar-Pontes M.V."/>
            <person name="Robinson A.J."/>
            <person name="Andreopoulos B."/>
            <person name="LaButti K."/>
            <person name="Kuo A."/>
            <person name="Mondo S."/>
            <person name="Riley R."/>
            <person name="Otillar R."/>
            <person name="Haridas S."/>
            <person name="Lipzen A."/>
            <person name="Grimwood J."/>
            <person name="Schmutz J."/>
            <person name="Clum A."/>
            <person name="Reid I.D."/>
            <person name="Moisan M.C."/>
            <person name="Butler G."/>
            <person name="Nguyen T.T.M."/>
            <person name="Dewar K."/>
            <person name="Conant G."/>
            <person name="Drula E."/>
            <person name="Henrissat B."/>
            <person name="Hansel C."/>
            <person name="Singer S."/>
            <person name="Hutchinson M.I."/>
            <person name="de Vries R.P."/>
            <person name="Natvig D.O."/>
            <person name="Powell A.J."/>
            <person name="Tsang A."/>
            <person name="Grigoriev I.V."/>
        </authorList>
    </citation>
    <scope>NUCLEOTIDE SEQUENCE [LARGE SCALE GENOMIC DNA]</scope>
    <source>
        <strain evidence="2 3">CBS 494.80</strain>
    </source>
</reference>
<feature type="signal peptide" evidence="1">
    <location>
        <begin position="1"/>
        <end position="18"/>
    </location>
</feature>
<evidence type="ECO:0000313" key="3">
    <source>
        <dbReference type="Proteomes" id="UP001595075"/>
    </source>
</evidence>
<sequence length="148" mass="15293">MQLTKVFAILSLAATSLAAPTVEMMEKRTEEPQKGISCGYQNVGELKCCEQKPELKPTTQTGLAPALSGLLGIFAGIVPNVVPTVAVTAQCVAVVAQVQACNNVKVCCINPNKANGLSPQTQSGLISLLSGNNILSNNQIAVCPSVAV</sequence>
<keyword evidence="3" id="KW-1185">Reference proteome</keyword>
<evidence type="ECO:0008006" key="4">
    <source>
        <dbReference type="Google" id="ProtNLM"/>
    </source>
</evidence>
<evidence type="ECO:0000256" key="1">
    <source>
        <dbReference type="SAM" id="SignalP"/>
    </source>
</evidence>
<accession>A0ABR4CR58</accession>
<comment type="caution">
    <text evidence="2">The sequence shown here is derived from an EMBL/GenBank/DDBJ whole genome shotgun (WGS) entry which is preliminary data.</text>
</comment>
<gene>
    <name evidence="2" type="ORF">VTL71DRAFT_11581</name>
</gene>
<name>A0ABR4CR58_9HELO</name>
<proteinExistence type="predicted"/>